<dbReference type="InterPro" id="IPR050377">
    <property type="entry name" value="Radical_SAM_PqqE_MftC-like"/>
</dbReference>
<dbReference type="InterPro" id="IPR058240">
    <property type="entry name" value="rSAM_sf"/>
</dbReference>
<dbReference type="InterPro" id="IPR023885">
    <property type="entry name" value="4Fe4S-binding_SPASM_dom"/>
</dbReference>
<evidence type="ECO:0000256" key="2">
    <source>
        <dbReference type="ARBA" id="ARBA00022723"/>
    </source>
</evidence>
<evidence type="ECO:0000256" key="1">
    <source>
        <dbReference type="ARBA" id="ARBA00022691"/>
    </source>
</evidence>
<dbReference type="InterPro" id="IPR013785">
    <property type="entry name" value="Aldolase_TIM"/>
</dbReference>
<feature type="domain" description="4Fe4S-binding SPASM" evidence="6">
    <location>
        <begin position="162"/>
        <end position="230"/>
    </location>
</feature>
<evidence type="ECO:0000256" key="4">
    <source>
        <dbReference type="ARBA" id="ARBA00023014"/>
    </source>
</evidence>
<keyword evidence="1" id="KW-0949">S-adenosyl-L-methionine</keyword>
<name>A0A4Q7L1X4_9PSEU</name>
<dbReference type="CDD" id="cd01335">
    <property type="entry name" value="Radical_SAM"/>
    <property type="match status" value="1"/>
</dbReference>
<keyword evidence="4" id="KW-0411">Iron-sulfur</keyword>
<evidence type="ECO:0000259" key="6">
    <source>
        <dbReference type="Pfam" id="PF13186"/>
    </source>
</evidence>
<reference evidence="7 8" key="1">
    <citation type="submission" date="2019-02" db="EMBL/GenBank/DDBJ databases">
        <title>Genomic Encyclopedia of Type Strains, Phase IV (KMG-IV): sequencing the most valuable type-strain genomes for metagenomic binning, comparative biology and taxonomic classification.</title>
        <authorList>
            <person name="Goeker M."/>
        </authorList>
    </citation>
    <scope>NUCLEOTIDE SEQUENCE [LARGE SCALE GENOMIC DNA]</scope>
    <source>
        <strain evidence="7 8">DSM 101727</strain>
    </source>
</reference>
<keyword evidence="8" id="KW-1185">Reference proteome</keyword>
<dbReference type="EMBL" id="SGWQ01000002">
    <property type="protein sequence ID" value="RZS43197.1"/>
    <property type="molecule type" value="Genomic_DNA"/>
</dbReference>
<evidence type="ECO:0000256" key="3">
    <source>
        <dbReference type="ARBA" id="ARBA00023004"/>
    </source>
</evidence>
<dbReference type="SUPFAM" id="SSF102114">
    <property type="entry name" value="Radical SAM enzymes"/>
    <property type="match status" value="1"/>
</dbReference>
<protein>
    <submittedName>
        <fullName evidence="7">Iron-sulfur cluster protein</fullName>
    </submittedName>
</protein>
<dbReference type="InterPro" id="IPR007197">
    <property type="entry name" value="rSAM"/>
</dbReference>
<evidence type="ECO:0000313" key="7">
    <source>
        <dbReference type="EMBL" id="RZS43197.1"/>
    </source>
</evidence>
<dbReference type="Pfam" id="PF13186">
    <property type="entry name" value="SPASM"/>
    <property type="match status" value="1"/>
</dbReference>
<feature type="domain" description="Radical SAM core" evidence="5">
    <location>
        <begin position="2"/>
        <end position="111"/>
    </location>
</feature>
<dbReference type="GO" id="GO:0046872">
    <property type="term" value="F:metal ion binding"/>
    <property type="evidence" value="ECO:0007669"/>
    <property type="project" value="UniProtKB-KW"/>
</dbReference>
<accession>A0A4Q7L1X4</accession>
<dbReference type="GO" id="GO:0051536">
    <property type="term" value="F:iron-sulfur cluster binding"/>
    <property type="evidence" value="ECO:0007669"/>
    <property type="project" value="UniProtKB-KW"/>
</dbReference>
<dbReference type="Proteomes" id="UP000294257">
    <property type="component" value="Unassembled WGS sequence"/>
</dbReference>
<evidence type="ECO:0000313" key="8">
    <source>
        <dbReference type="Proteomes" id="UP000294257"/>
    </source>
</evidence>
<dbReference type="PANTHER" id="PTHR11228:SF7">
    <property type="entry name" value="PQQA PEPTIDE CYCLASE"/>
    <property type="match status" value="1"/>
</dbReference>
<keyword evidence="2" id="KW-0479">Metal-binding</keyword>
<organism evidence="7 8">
    <name type="scientific">Herbihabitans rhizosphaerae</name>
    <dbReference type="NCBI Taxonomy" id="1872711"/>
    <lineage>
        <taxon>Bacteria</taxon>
        <taxon>Bacillati</taxon>
        <taxon>Actinomycetota</taxon>
        <taxon>Actinomycetes</taxon>
        <taxon>Pseudonocardiales</taxon>
        <taxon>Pseudonocardiaceae</taxon>
        <taxon>Herbihabitans</taxon>
    </lineage>
</organism>
<dbReference type="CDD" id="cd21109">
    <property type="entry name" value="SPASM"/>
    <property type="match status" value="1"/>
</dbReference>
<dbReference type="GO" id="GO:0003824">
    <property type="term" value="F:catalytic activity"/>
    <property type="evidence" value="ECO:0007669"/>
    <property type="project" value="InterPro"/>
</dbReference>
<evidence type="ECO:0000259" key="5">
    <source>
        <dbReference type="Pfam" id="PF04055"/>
    </source>
</evidence>
<dbReference type="PANTHER" id="PTHR11228">
    <property type="entry name" value="RADICAL SAM DOMAIN PROTEIN"/>
    <property type="match status" value="1"/>
</dbReference>
<dbReference type="Pfam" id="PF04055">
    <property type="entry name" value="Radical_SAM"/>
    <property type="match status" value="1"/>
</dbReference>
<sequence>MTEADWTRVIDQSTALGVRMIQFIGGEPTLHPSLPDLVEHGLGNGLGVEVYSNLTHITPQLWDVFSQPGVRLATSYYSDQPGQHEKITKGRGSYTRTKANIVEALRRGIPLRVGVVDIHDSQRSDHAAAELKALGVEEIDTDRLRQIGRGIRQRKPDSMQLCGNCASGVLAVSPTGAVWPCVFSRWLSIGNVQDCSLSDIVNGKRLHEVRDELAASFRKRGAAAKCDPRCEPYTAGCHPECNPSCSPRCNPISCRPNCLPPRK</sequence>
<gene>
    <name evidence="7" type="ORF">EV193_102176</name>
</gene>
<dbReference type="AlphaFoldDB" id="A0A4Q7L1X4"/>
<proteinExistence type="predicted"/>
<dbReference type="Gene3D" id="3.20.20.70">
    <property type="entry name" value="Aldolase class I"/>
    <property type="match status" value="1"/>
</dbReference>
<keyword evidence="3" id="KW-0408">Iron</keyword>
<comment type="caution">
    <text evidence="7">The sequence shown here is derived from an EMBL/GenBank/DDBJ whole genome shotgun (WGS) entry which is preliminary data.</text>
</comment>